<dbReference type="InterPro" id="IPR011496">
    <property type="entry name" value="O-GlcNAcase_cat"/>
</dbReference>
<dbReference type="InterPro" id="IPR000421">
    <property type="entry name" value="FA58C"/>
</dbReference>
<dbReference type="PROSITE" id="PS52009">
    <property type="entry name" value="GH84"/>
    <property type="match status" value="1"/>
</dbReference>
<keyword evidence="1 3" id="KW-0378">Hydrolase</keyword>
<accession>A0ABM7ZHP0</accession>
<dbReference type="Pfam" id="PF02838">
    <property type="entry name" value="Glyco_hydro_20b"/>
    <property type="match status" value="1"/>
</dbReference>
<feature type="domain" description="F5/8 type C" evidence="4">
    <location>
        <begin position="562"/>
        <end position="670"/>
    </location>
</feature>
<dbReference type="Gene3D" id="1.20.58.460">
    <property type="entry name" value="Hyaluronidase post-catalytic domain-like"/>
    <property type="match status" value="1"/>
</dbReference>
<evidence type="ECO:0000313" key="7">
    <source>
        <dbReference type="Proteomes" id="UP001062263"/>
    </source>
</evidence>
<dbReference type="InterPro" id="IPR008979">
    <property type="entry name" value="Galactose-bd-like_sf"/>
</dbReference>
<evidence type="ECO:0000259" key="4">
    <source>
        <dbReference type="PROSITE" id="PS50022"/>
    </source>
</evidence>
<feature type="domain" description="GH84" evidence="5">
    <location>
        <begin position="126"/>
        <end position="396"/>
    </location>
</feature>
<organism evidence="6 7">
    <name type="scientific">Akkermansia biwaensis</name>
    <dbReference type="NCBI Taxonomy" id="2946555"/>
    <lineage>
        <taxon>Bacteria</taxon>
        <taxon>Pseudomonadati</taxon>
        <taxon>Verrucomicrobiota</taxon>
        <taxon>Verrucomicrobiia</taxon>
        <taxon>Verrucomicrobiales</taxon>
        <taxon>Akkermansiaceae</taxon>
        <taxon>Akkermansia</taxon>
    </lineage>
</organism>
<proteinExistence type="inferred from homology"/>
<dbReference type="PANTHER" id="PTHR13170:SF16">
    <property type="entry name" value="PROTEIN O-GLCNACASE"/>
    <property type="match status" value="1"/>
</dbReference>
<keyword evidence="2 3" id="KW-0326">Glycosidase</keyword>
<dbReference type="SUPFAM" id="SSF51445">
    <property type="entry name" value="(Trans)glycosidases"/>
    <property type="match status" value="1"/>
</dbReference>
<dbReference type="SUPFAM" id="SSF55545">
    <property type="entry name" value="beta-N-acetylhexosaminidase-like domain"/>
    <property type="match status" value="1"/>
</dbReference>
<name>A0ABM7ZHP0_9BACT</name>
<evidence type="ECO:0000313" key="6">
    <source>
        <dbReference type="EMBL" id="BDL44311.1"/>
    </source>
</evidence>
<dbReference type="InterPro" id="IPR015882">
    <property type="entry name" value="HEX_bac_N"/>
</dbReference>
<dbReference type="SUPFAM" id="SSF140657">
    <property type="entry name" value="Hyaluronidase post-catalytic domain-like"/>
    <property type="match status" value="1"/>
</dbReference>
<feature type="active site" description="Proton donor" evidence="3">
    <location>
        <position position="241"/>
    </location>
</feature>
<dbReference type="InterPro" id="IPR017853">
    <property type="entry name" value="GH"/>
</dbReference>
<dbReference type="Pfam" id="PF21809">
    <property type="entry name" value="Glyco_hydro_84_hel"/>
    <property type="match status" value="1"/>
</dbReference>
<protein>
    <recommendedName>
        <fullName evidence="8">F5/8 type C domain-containing protein</fullName>
    </recommendedName>
</protein>
<evidence type="ECO:0000256" key="1">
    <source>
        <dbReference type="ARBA" id="ARBA00022801"/>
    </source>
</evidence>
<dbReference type="InterPro" id="IPR049478">
    <property type="entry name" value="BT_4395-like_hel"/>
</dbReference>
<keyword evidence="7" id="KW-1185">Reference proteome</keyword>
<dbReference type="Proteomes" id="UP001062263">
    <property type="component" value="Chromosome"/>
</dbReference>
<dbReference type="RefSeq" id="WP_215434850.1">
    <property type="nucleotide sequence ID" value="NZ_AP025943.1"/>
</dbReference>
<comment type="similarity">
    <text evidence="3">Belongs to the glycosyl hydrolase 84 family.</text>
</comment>
<evidence type="ECO:0000256" key="2">
    <source>
        <dbReference type="ARBA" id="ARBA00023295"/>
    </source>
</evidence>
<dbReference type="EMBL" id="AP025943">
    <property type="protein sequence ID" value="BDL44311.1"/>
    <property type="molecule type" value="Genomic_DNA"/>
</dbReference>
<dbReference type="Gene3D" id="3.20.20.80">
    <property type="entry name" value="Glycosidases"/>
    <property type="match status" value="1"/>
</dbReference>
<sequence>MNGFQLLQCGFGVAVLLAAPVMGAPAVYPVPQQSKLSSQTAAFSGKPSVVVRSARTQGDKLLAGVPEKSGAYKLVVSSQGKVGIGAHDERGAFYAMQTLRQLGKKTGNGDAVMLPVGEITDWPDIEFRGTVEGFYGTPWSHEARLSQLRFYGQNKMNTYIYGPKDDPYHSSPHWRDPYPADQAAQIKELVKVARENHVDFVWAIHPGKDIKWTEEDMNNVIKKFEMMYKLGVRSFALFFDDIFGEGTKADKQALLLNKINNEFVKVKKDVTPLVMCPTQYNRGWADDKPGTYLDILGEQLDPSVHIMWTGDSVCHDITLEGQEWVNKRIKRPSYVWWNFPVTDYCRSNLCMGRVYGLPQESGSRESMSGLVSNPMDKPEASKVTLFGIADYAWNINGFKSDEAWKEGIVRLYPQAAEAMQAFVDHNSDQGPNGHGYRREESVNIAPVVTRVLEAAREGRVVKSDTALLKKEFSRMAAAAPVIREKVDNPRLMKEIGAWVDAFEQLGMAGQHAVAALENSSPKAAVTALVKATQALAAMDRISREHNQQGQLYRSAVKTGSRVMTPAVNELADIVSRKTFPSLSGTPALSPRPLVKGGSMDKAELFCDGDRGTFWHSGAYGQPGDWYGVDYGMAIPVRSVEVLMGRNDKDGDYVAKGQLEATQDMKTWKPLGPETSGMQVAWQASKPVSVRAVRYRVIEPKKTDNGRSVWTAIREISVNAPAAARASSNVAGLEGVSVQKSDKIVRINRVMETHKMKPGEFIALDLEGPTDATWLEINLERDDVNSWAEVVLDVEGAAKPVVQKLDRQGQNFIAKANQLPKGIKGMKLVNKSGKEQDVVLNMFKFDVPPADPGANLAALSDRNLKTVYRADKPLDVVIPNLDNPKATKLVVVGSAAYAVQARRGEGAWTSVGKKAAGAGAAEFAIPAGTTAVRLFYNAPQKDAVINEVIFSSKK</sequence>
<dbReference type="InterPro" id="IPR051822">
    <property type="entry name" value="Glycosyl_Hydrolase_84"/>
</dbReference>
<dbReference type="Gene3D" id="2.60.120.260">
    <property type="entry name" value="Galactose-binding domain-like"/>
    <property type="match status" value="1"/>
</dbReference>
<dbReference type="SUPFAM" id="SSF49785">
    <property type="entry name" value="Galactose-binding domain-like"/>
    <property type="match status" value="1"/>
</dbReference>
<dbReference type="Pfam" id="PF00754">
    <property type="entry name" value="F5_F8_type_C"/>
    <property type="match status" value="1"/>
</dbReference>
<dbReference type="Pfam" id="PF07555">
    <property type="entry name" value="NAGidase"/>
    <property type="match status" value="1"/>
</dbReference>
<evidence type="ECO:0000256" key="3">
    <source>
        <dbReference type="PROSITE-ProRule" id="PRU01353"/>
    </source>
</evidence>
<evidence type="ECO:0000259" key="5">
    <source>
        <dbReference type="PROSITE" id="PS52009"/>
    </source>
</evidence>
<dbReference type="InterPro" id="IPR029018">
    <property type="entry name" value="Hex-like_dom2"/>
</dbReference>
<dbReference type="InterPro" id="IPR013780">
    <property type="entry name" value="Glyco_hydro_b"/>
</dbReference>
<dbReference type="Gene3D" id="2.60.40.1180">
    <property type="entry name" value="Golgi alpha-mannosidase II"/>
    <property type="match status" value="1"/>
</dbReference>
<gene>
    <name evidence="6" type="ORF">Abiwalacus_18850</name>
</gene>
<dbReference type="PANTHER" id="PTHR13170">
    <property type="entry name" value="O-GLCNACASE"/>
    <property type="match status" value="1"/>
</dbReference>
<dbReference type="PROSITE" id="PS50022">
    <property type="entry name" value="FA58C_3"/>
    <property type="match status" value="1"/>
</dbReference>
<evidence type="ECO:0008006" key="8">
    <source>
        <dbReference type="Google" id="ProtNLM"/>
    </source>
</evidence>
<reference evidence="6" key="1">
    <citation type="submission" date="2022-06" db="EMBL/GenBank/DDBJ databases">
        <title>Akkermansia biwalacus sp. nov., an anaerobic mucin-degrading bacterium isolated from human intestine.</title>
        <authorList>
            <person name="Kobayashi Y."/>
            <person name="Inoue S."/>
            <person name="Kawahara T."/>
            <person name="Kohda N."/>
        </authorList>
    </citation>
    <scope>NUCLEOTIDE SEQUENCE</scope>
    <source>
        <strain evidence="6">WON2089</strain>
    </source>
</reference>
<dbReference type="Gene3D" id="3.30.379.10">
    <property type="entry name" value="Chitobiase/beta-hexosaminidase domain 2-like"/>
    <property type="match status" value="1"/>
</dbReference>